<keyword evidence="3" id="KW-1185">Reference proteome</keyword>
<accession>A0ABD5SBM6</accession>
<feature type="region of interest" description="Disordered" evidence="1">
    <location>
        <begin position="1"/>
        <end position="22"/>
    </location>
</feature>
<gene>
    <name evidence="2" type="ORF">ACFQEU_08425</name>
</gene>
<protein>
    <submittedName>
        <fullName evidence="2">DUF5830 family protein</fullName>
    </submittedName>
</protein>
<dbReference type="RefSeq" id="WP_379781135.1">
    <property type="nucleotide sequence ID" value="NZ_JBHSWW010000103.1"/>
</dbReference>
<dbReference type="Proteomes" id="UP001596442">
    <property type="component" value="Unassembled WGS sequence"/>
</dbReference>
<name>A0ABD5SBM6_9EURY</name>
<organism evidence="2 3">
    <name type="scientific">Halorubrum tibetense</name>
    <dbReference type="NCBI Taxonomy" id="175631"/>
    <lineage>
        <taxon>Archaea</taxon>
        <taxon>Methanobacteriati</taxon>
        <taxon>Methanobacteriota</taxon>
        <taxon>Stenosarchaea group</taxon>
        <taxon>Halobacteria</taxon>
        <taxon>Halobacteriales</taxon>
        <taxon>Haloferacaceae</taxon>
        <taxon>Halorubrum</taxon>
    </lineage>
</organism>
<proteinExistence type="predicted"/>
<dbReference type="InterPro" id="IPR043870">
    <property type="entry name" value="DUF5830"/>
</dbReference>
<reference evidence="2 3" key="1">
    <citation type="journal article" date="2019" name="Int. J. Syst. Evol. Microbiol.">
        <title>The Global Catalogue of Microorganisms (GCM) 10K type strain sequencing project: providing services to taxonomists for standard genome sequencing and annotation.</title>
        <authorList>
            <consortium name="The Broad Institute Genomics Platform"/>
            <consortium name="The Broad Institute Genome Sequencing Center for Infectious Disease"/>
            <person name="Wu L."/>
            <person name="Ma J."/>
        </authorList>
    </citation>
    <scope>NUCLEOTIDE SEQUENCE [LARGE SCALE GENOMIC DNA]</scope>
    <source>
        <strain evidence="2 3">CGMCC 1.3239</strain>
    </source>
</reference>
<sequence length="140" mass="15383">MSTEFIRPPSVRTSVSGSASREEKRELGVELLANLEHDELPLADAIDRIETVTTSPSLTREILDAAEKRGVIDRENARLRVNRGGTYVDYDSQVVSREGEFECRRCGASITTGHFVRLDAGELGPFGSSCVRKVTGRDAD</sequence>
<evidence type="ECO:0000313" key="2">
    <source>
        <dbReference type="EMBL" id="MFC6753486.1"/>
    </source>
</evidence>
<evidence type="ECO:0000256" key="1">
    <source>
        <dbReference type="SAM" id="MobiDB-lite"/>
    </source>
</evidence>
<evidence type="ECO:0000313" key="3">
    <source>
        <dbReference type="Proteomes" id="UP001596442"/>
    </source>
</evidence>
<comment type="caution">
    <text evidence="2">The sequence shown here is derived from an EMBL/GenBank/DDBJ whole genome shotgun (WGS) entry which is preliminary data.</text>
</comment>
<dbReference type="Pfam" id="PF19148">
    <property type="entry name" value="DUF5830"/>
    <property type="match status" value="1"/>
</dbReference>
<dbReference type="EMBL" id="JBHSWW010000103">
    <property type="protein sequence ID" value="MFC6753486.1"/>
    <property type="molecule type" value="Genomic_DNA"/>
</dbReference>
<dbReference type="AlphaFoldDB" id="A0ABD5SBM6"/>